<evidence type="ECO:0000256" key="2">
    <source>
        <dbReference type="SAM" id="Phobius"/>
    </source>
</evidence>
<keyword evidence="2" id="KW-1133">Transmembrane helix</keyword>
<gene>
    <name evidence="3" type="ORF">PR048_017531</name>
</gene>
<protein>
    <submittedName>
        <fullName evidence="3">Uncharacterized protein</fullName>
    </submittedName>
</protein>
<evidence type="ECO:0000313" key="4">
    <source>
        <dbReference type="Proteomes" id="UP001159363"/>
    </source>
</evidence>
<reference evidence="3 4" key="1">
    <citation type="submission" date="2023-02" db="EMBL/GenBank/DDBJ databases">
        <title>LHISI_Scaffold_Assembly.</title>
        <authorList>
            <person name="Stuart O.P."/>
            <person name="Cleave R."/>
            <person name="Magrath M.J.L."/>
            <person name="Mikheyev A.S."/>
        </authorList>
    </citation>
    <scope>NUCLEOTIDE SEQUENCE [LARGE SCALE GENOMIC DNA]</scope>
    <source>
        <strain evidence="3">Daus_M_001</strain>
        <tissue evidence="3">Leg muscle</tissue>
    </source>
</reference>
<organism evidence="3 4">
    <name type="scientific">Dryococelus australis</name>
    <dbReference type="NCBI Taxonomy" id="614101"/>
    <lineage>
        <taxon>Eukaryota</taxon>
        <taxon>Metazoa</taxon>
        <taxon>Ecdysozoa</taxon>
        <taxon>Arthropoda</taxon>
        <taxon>Hexapoda</taxon>
        <taxon>Insecta</taxon>
        <taxon>Pterygota</taxon>
        <taxon>Neoptera</taxon>
        <taxon>Polyneoptera</taxon>
        <taxon>Phasmatodea</taxon>
        <taxon>Verophasmatodea</taxon>
        <taxon>Anareolatae</taxon>
        <taxon>Phasmatidae</taxon>
        <taxon>Eurycanthinae</taxon>
        <taxon>Dryococelus</taxon>
    </lineage>
</organism>
<dbReference type="Proteomes" id="UP001159363">
    <property type="component" value="Chromosome 5"/>
</dbReference>
<keyword evidence="2" id="KW-0812">Transmembrane</keyword>
<proteinExistence type="predicted"/>
<evidence type="ECO:0000313" key="3">
    <source>
        <dbReference type="EMBL" id="KAJ8881058.1"/>
    </source>
</evidence>
<accession>A0ABQ9H9T2</accession>
<keyword evidence="2" id="KW-0472">Membrane</keyword>
<dbReference type="EMBL" id="JARBHB010000006">
    <property type="protein sequence ID" value="KAJ8881058.1"/>
    <property type="molecule type" value="Genomic_DNA"/>
</dbReference>
<feature type="region of interest" description="Disordered" evidence="1">
    <location>
        <begin position="1"/>
        <end position="51"/>
    </location>
</feature>
<keyword evidence="4" id="KW-1185">Reference proteome</keyword>
<comment type="caution">
    <text evidence="3">The sequence shown here is derived from an EMBL/GenBank/DDBJ whole genome shotgun (WGS) entry which is preliminary data.</text>
</comment>
<sequence length="398" mass="44129">MVETDRRQQRSLDHPWGRNKANSEQRWNANAREAGVPREKHADHREERRVVQKMTSGTRIYDCEHQRSEGVTGRLDYWTADDLRETPVTGLMSDWTLRGCTTFPIGRAAGSVSRLPGADWRADLSTFRRGETISLACADGVPRHGRLFHVLRQCCTRWPIVRVASVSFSPHTLYSVTYFADCRPIAPSLLDLGRGVPTGVHPTLKSEVLRADNVASSGTIPTCENPVTQPEIEPGSPWCEATRLTAQSPQPTSAKWYDLQGKLYSRMYTYAFVNSTLVVCCHSGMRRMGQSSPRDVKHRSIARNFAAVRLVLTVGAVLLEATLGAAVGRGQATMAAAVLHAARAVLLGWLVRAAAARRVLRLGSDKNLVPADDMDVINERCKLAWQTPLLCRLLPARI</sequence>
<feature type="compositionally biased region" description="Basic and acidic residues" evidence="1">
    <location>
        <begin position="35"/>
        <end position="50"/>
    </location>
</feature>
<feature type="transmembrane region" description="Helical" evidence="2">
    <location>
        <begin position="306"/>
        <end position="326"/>
    </location>
</feature>
<name>A0ABQ9H9T2_9NEOP</name>
<feature type="transmembrane region" description="Helical" evidence="2">
    <location>
        <begin position="332"/>
        <end position="351"/>
    </location>
</feature>
<evidence type="ECO:0000256" key="1">
    <source>
        <dbReference type="SAM" id="MobiDB-lite"/>
    </source>
</evidence>
<feature type="compositionally biased region" description="Basic and acidic residues" evidence="1">
    <location>
        <begin position="1"/>
        <end position="16"/>
    </location>
</feature>